<dbReference type="Gene3D" id="3.10.450.50">
    <property type="match status" value="1"/>
</dbReference>
<organism evidence="2 3">
    <name type="scientific">Lineolata rhizophorae</name>
    <dbReference type="NCBI Taxonomy" id="578093"/>
    <lineage>
        <taxon>Eukaryota</taxon>
        <taxon>Fungi</taxon>
        <taxon>Dikarya</taxon>
        <taxon>Ascomycota</taxon>
        <taxon>Pezizomycotina</taxon>
        <taxon>Dothideomycetes</taxon>
        <taxon>Dothideomycetes incertae sedis</taxon>
        <taxon>Lineolatales</taxon>
        <taxon>Lineolataceae</taxon>
        <taxon>Lineolata</taxon>
    </lineage>
</organism>
<evidence type="ECO:0000256" key="1">
    <source>
        <dbReference type="SAM" id="MobiDB-lite"/>
    </source>
</evidence>
<proteinExistence type="predicted"/>
<dbReference type="EMBL" id="MU001688">
    <property type="protein sequence ID" value="KAF2455170.1"/>
    <property type="molecule type" value="Genomic_DNA"/>
</dbReference>
<dbReference type="OrthoDB" id="5440at2759"/>
<protein>
    <recommendedName>
        <fullName evidence="4">Dienelactone hydrolase</fullName>
    </recommendedName>
</protein>
<dbReference type="PANTHER" id="PTHR38436:SF3">
    <property type="entry name" value="CARBOXYMETHYLENEBUTENOLIDASE-RELATED"/>
    <property type="match status" value="1"/>
</dbReference>
<feature type="compositionally biased region" description="Basic residues" evidence="1">
    <location>
        <begin position="504"/>
        <end position="514"/>
    </location>
</feature>
<accession>A0A6A6NTT0</accession>
<evidence type="ECO:0008006" key="4">
    <source>
        <dbReference type="Google" id="ProtNLM"/>
    </source>
</evidence>
<feature type="compositionally biased region" description="Acidic residues" evidence="1">
    <location>
        <begin position="411"/>
        <end position="461"/>
    </location>
</feature>
<feature type="region of interest" description="Disordered" evidence="1">
    <location>
        <begin position="411"/>
        <end position="555"/>
    </location>
</feature>
<sequence>MATIQLIANNAHGWLSGDFPHGPPRLYVTAESEEFDERTLQAWQSEGFEVTYIPYISTRSKHYHETLRTLSHGLGVGESYAIVAYGDAAAVCLDAHRKPTAKLCALIAYYPTSIPDTRTRYASTVRVLVHLAGDTVDVNRNQEVLGIQGKRKTMTKRIEPGKGVGGRLNLSYPAYSYMGVYPGFAEHDLNEYNRQAAELAWTRSLAVVRAGFRAEVDLERVWEDNIEYKFRRPDVPRTIETINPTTRPHVTYAPTLTGGIGKRELTKFYNSFFAPHPPSLRLRLLSRTVGVDRVVDELLVSFAHTQYMDWILPDIPPTNKKVEIVLVSIVCMRAGRLYHEHTYWDQASVLVQVGLLDPAAVPKKLKQQGVKTLPVVGKEQARRIVDVDSVPNNELIPDWDEQDELDIEDDETELETGAETGLEDDEHSGEDEDEDEEEYDESEEDNGELDGEDTDVTSQEEETTKVDAKADVKREAEKADADTKSDVKKAKAEMEPEGDEGTKKGVKNNVKGKSKATDVEQDPETSEHKGGEEEGNMNATSKPTFSIETDYEDDD</sequence>
<feature type="compositionally biased region" description="Basic and acidic residues" evidence="1">
    <location>
        <begin position="462"/>
        <end position="494"/>
    </location>
</feature>
<dbReference type="InterPro" id="IPR009959">
    <property type="entry name" value="Cyclase_SnoaL-like"/>
</dbReference>
<name>A0A6A6NTT0_9PEZI</name>
<dbReference type="SUPFAM" id="SSF54427">
    <property type="entry name" value="NTF2-like"/>
    <property type="match status" value="1"/>
</dbReference>
<feature type="compositionally biased region" description="Polar residues" evidence="1">
    <location>
        <begin position="537"/>
        <end position="547"/>
    </location>
</feature>
<dbReference type="GO" id="GO:0030638">
    <property type="term" value="P:polyketide metabolic process"/>
    <property type="evidence" value="ECO:0007669"/>
    <property type="project" value="InterPro"/>
</dbReference>
<keyword evidence="3" id="KW-1185">Reference proteome</keyword>
<dbReference type="AlphaFoldDB" id="A0A6A6NTT0"/>
<evidence type="ECO:0000313" key="2">
    <source>
        <dbReference type="EMBL" id="KAF2455170.1"/>
    </source>
</evidence>
<dbReference type="Proteomes" id="UP000799766">
    <property type="component" value="Unassembled WGS sequence"/>
</dbReference>
<gene>
    <name evidence="2" type="ORF">BDY21DRAFT_80673</name>
</gene>
<evidence type="ECO:0000313" key="3">
    <source>
        <dbReference type="Proteomes" id="UP000799766"/>
    </source>
</evidence>
<reference evidence="2" key="1">
    <citation type="journal article" date="2020" name="Stud. Mycol.">
        <title>101 Dothideomycetes genomes: a test case for predicting lifestyles and emergence of pathogens.</title>
        <authorList>
            <person name="Haridas S."/>
            <person name="Albert R."/>
            <person name="Binder M."/>
            <person name="Bloem J."/>
            <person name="Labutti K."/>
            <person name="Salamov A."/>
            <person name="Andreopoulos B."/>
            <person name="Baker S."/>
            <person name="Barry K."/>
            <person name="Bills G."/>
            <person name="Bluhm B."/>
            <person name="Cannon C."/>
            <person name="Castanera R."/>
            <person name="Culley D."/>
            <person name="Daum C."/>
            <person name="Ezra D."/>
            <person name="Gonzalez J."/>
            <person name="Henrissat B."/>
            <person name="Kuo A."/>
            <person name="Liang C."/>
            <person name="Lipzen A."/>
            <person name="Lutzoni F."/>
            <person name="Magnuson J."/>
            <person name="Mondo S."/>
            <person name="Nolan M."/>
            <person name="Ohm R."/>
            <person name="Pangilinan J."/>
            <person name="Park H.-J."/>
            <person name="Ramirez L."/>
            <person name="Alfaro M."/>
            <person name="Sun H."/>
            <person name="Tritt A."/>
            <person name="Yoshinaga Y."/>
            <person name="Zwiers L.-H."/>
            <person name="Turgeon B."/>
            <person name="Goodwin S."/>
            <person name="Spatafora J."/>
            <person name="Crous P."/>
            <person name="Grigoriev I."/>
        </authorList>
    </citation>
    <scope>NUCLEOTIDE SEQUENCE</scope>
    <source>
        <strain evidence="2">ATCC 16933</strain>
    </source>
</reference>
<dbReference type="InterPro" id="IPR032710">
    <property type="entry name" value="NTF2-like_dom_sf"/>
</dbReference>
<dbReference type="PANTHER" id="PTHR38436">
    <property type="entry name" value="POLYKETIDE CYCLASE SNOAL-LIKE DOMAIN"/>
    <property type="match status" value="1"/>
</dbReference>